<accession>M1YXT1</accession>
<evidence type="ECO:0000256" key="1">
    <source>
        <dbReference type="SAM" id="MobiDB-lite"/>
    </source>
</evidence>
<dbReference type="InterPro" id="IPR011600">
    <property type="entry name" value="Pept_C14_caspase"/>
</dbReference>
<proteinExistence type="predicted"/>
<feature type="domain" description="Peptidase C14 caspase" evidence="2">
    <location>
        <begin position="273"/>
        <end position="516"/>
    </location>
</feature>
<dbReference type="STRING" id="1266370.NITGR_250001"/>
<reference evidence="3 4" key="1">
    <citation type="journal article" date="2013" name="Front. Microbiol.">
        <title>The genome of Nitrospina gracilis illuminates the metabolism and evolution of the major marine nitrite oxidizer.</title>
        <authorList>
            <person name="Luecker S."/>
            <person name="Nowka B."/>
            <person name="Rattei T."/>
            <person name="Spieck E."/>
            <person name="and Daims H."/>
        </authorList>
    </citation>
    <scope>NUCLEOTIDE SEQUENCE [LARGE SCALE GENOMIC DNA]</scope>
    <source>
        <strain evidence="3 4">3/211</strain>
    </source>
</reference>
<gene>
    <name evidence="3" type="ORF">NITGR_250001</name>
</gene>
<dbReference type="GO" id="GO:0004197">
    <property type="term" value="F:cysteine-type endopeptidase activity"/>
    <property type="evidence" value="ECO:0007669"/>
    <property type="project" value="InterPro"/>
</dbReference>
<dbReference type="InterPro" id="IPR018247">
    <property type="entry name" value="EF_Hand_1_Ca_BS"/>
</dbReference>
<organism evidence="3 4">
    <name type="scientific">Nitrospina gracilis (strain 3/211)</name>
    <dbReference type="NCBI Taxonomy" id="1266370"/>
    <lineage>
        <taxon>Bacteria</taxon>
        <taxon>Pseudomonadati</taxon>
        <taxon>Nitrospinota/Tectimicrobiota group</taxon>
        <taxon>Nitrospinota</taxon>
        <taxon>Nitrospinia</taxon>
        <taxon>Nitrospinales</taxon>
        <taxon>Nitrospinaceae</taxon>
        <taxon>Nitrospina</taxon>
    </lineage>
</organism>
<dbReference type="InParanoid" id="M1YXT1"/>
<name>M1YXT1_NITG3</name>
<dbReference type="SUPFAM" id="SSF52129">
    <property type="entry name" value="Caspase-like"/>
    <property type="match status" value="1"/>
</dbReference>
<dbReference type="OrthoDB" id="291633at2"/>
<evidence type="ECO:0000259" key="2">
    <source>
        <dbReference type="Pfam" id="PF00656"/>
    </source>
</evidence>
<dbReference type="Gene3D" id="2.60.40.10">
    <property type="entry name" value="Immunoglobulins"/>
    <property type="match status" value="1"/>
</dbReference>
<dbReference type="HOGENOM" id="CLU_512707_0_0_0"/>
<protein>
    <recommendedName>
        <fullName evidence="2">Peptidase C14 caspase domain-containing protein</fullName>
    </recommendedName>
</protein>
<dbReference type="GO" id="GO:0006508">
    <property type="term" value="P:proteolysis"/>
    <property type="evidence" value="ECO:0007669"/>
    <property type="project" value="InterPro"/>
</dbReference>
<dbReference type="Proteomes" id="UP000011704">
    <property type="component" value="Unassembled WGS sequence"/>
</dbReference>
<evidence type="ECO:0000313" key="3">
    <source>
        <dbReference type="EMBL" id="CCQ90088.1"/>
    </source>
</evidence>
<dbReference type="InterPro" id="IPR013783">
    <property type="entry name" value="Ig-like_fold"/>
</dbReference>
<dbReference type="InterPro" id="IPR029030">
    <property type="entry name" value="Caspase-like_dom_sf"/>
</dbReference>
<dbReference type="PROSITE" id="PS51257">
    <property type="entry name" value="PROKAR_LIPOPROTEIN"/>
    <property type="match status" value="1"/>
</dbReference>
<dbReference type="Gene3D" id="3.40.50.1460">
    <property type="match status" value="1"/>
</dbReference>
<feature type="region of interest" description="Disordered" evidence="1">
    <location>
        <begin position="503"/>
        <end position="531"/>
    </location>
</feature>
<sequence>MTGNVWKRMQWAFILGIAVALLAGGCAASFKATSLKENYSLPPDQLAEILEHHLNDRQYTFTKKALESGDVVYEITTTGDLAGNSVGWVGVASNTDITLTLSGKNGNRSYVSMTAEKSNPMIEGEPYLEAKALLEDLRVRVKEEYGNGTVVVQAPASSNGGKMKIRISFPPFDFKTEDNHVLLSGSIEANAEIKDMQILLNGEKLPQTRDLSIVQGTKGSAFSRNVELKEGKNIIVINAVDESGQVKQHVMHVTRTAPGQAPAELSADFKGQRWAVVVGVSRYEHSTKGIPNLRYADADARMFYEFLKSPQGGGFADDHIIFLENENATLAELKRSLFDFLGKAIREDLVVVYFAGHGAPDPLNPSNLFLLTHDTDPEQMRSTAFPMWDLQTALERFIPSERIVVLVDACHSAGVGDEISTRNIGDENVINRYLLELSKAGKGRAIFTASESGELSHESPEWGGGHGAFTWFMLEGLQGPADTDGDGIVSLGEMIDYTSEQVRRATKSGQHPDTSGRFDRNLPMAVLNTSS</sequence>
<comment type="caution">
    <text evidence="3">The sequence shown here is derived from an EMBL/GenBank/DDBJ whole genome shotgun (WGS) entry which is preliminary data.</text>
</comment>
<dbReference type="EMBL" id="CAQJ01000028">
    <property type="protein sequence ID" value="CCQ90088.1"/>
    <property type="molecule type" value="Genomic_DNA"/>
</dbReference>
<evidence type="ECO:0000313" key="4">
    <source>
        <dbReference type="Proteomes" id="UP000011704"/>
    </source>
</evidence>
<keyword evidence="4" id="KW-1185">Reference proteome</keyword>
<dbReference type="RefSeq" id="WP_005007245.1">
    <property type="nucleotide sequence ID" value="NZ_HG422173.1"/>
</dbReference>
<dbReference type="Pfam" id="PF00656">
    <property type="entry name" value="Peptidase_C14"/>
    <property type="match status" value="1"/>
</dbReference>
<dbReference type="PROSITE" id="PS00018">
    <property type="entry name" value="EF_HAND_1"/>
    <property type="match status" value="1"/>
</dbReference>
<dbReference type="AlphaFoldDB" id="M1YXT1"/>